<dbReference type="PANTHER" id="PTHR47163:SF2">
    <property type="entry name" value="SI:DKEY-17M8.2"/>
    <property type="match status" value="1"/>
</dbReference>
<name>A0A0L8GD66_OCTBM</name>
<evidence type="ECO:0000313" key="1">
    <source>
        <dbReference type="EMBL" id="KOF74961.1"/>
    </source>
</evidence>
<protein>
    <recommendedName>
        <fullName evidence="2">ISXO2-like transposase domain-containing protein</fullName>
    </recommendedName>
</protein>
<sequence>MSVDWRSFCCEVCLHWVENCRAQIGGPGIAVEIDEAVLVRRKYNRGRLVKTIWLFGGIEHKSKKQFLMPLSSECHGLYSTIQTIIYSDCWGAYSSLQNLGYTHFQINHRTSSIRQTR</sequence>
<dbReference type="EMBL" id="KQ422383">
    <property type="protein sequence ID" value="KOF74961.1"/>
    <property type="molecule type" value="Genomic_DNA"/>
</dbReference>
<reference evidence="1" key="1">
    <citation type="submission" date="2015-07" db="EMBL/GenBank/DDBJ databases">
        <title>MeaNS - Measles Nucleotide Surveillance Program.</title>
        <authorList>
            <person name="Tran T."/>
            <person name="Druce J."/>
        </authorList>
    </citation>
    <scope>NUCLEOTIDE SEQUENCE</scope>
    <source>
        <strain evidence="1">UCB-OBI-ISO-001</strain>
        <tissue evidence="1">Gonad</tissue>
    </source>
</reference>
<dbReference type="InterPro" id="IPR053164">
    <property type="entry name" value="IS1016-like_transposase"/>
</dbReference>
<dbReference type="PANTHER" id="PTHR47163">
    <property type="entry name" value="DDE_TNP_IS1595 DOMAIN-CONTAINING PROTEIN"/>
    <property type="match status" value="1"/>
</dbReference>
<proteinExistence type="predicted"/>
<evidence type="ECO:0008006" key="2">
    <source>
        <dbReference type="Google" id="ProtNLM"/>
    </source>
</evidence>
<organism evidence="1">
    <name type="scientific">Octopus bimaculoides</name>
    <name type="common">California two-spotted octopus</name>
    <dbReference type="NCBI Taxonomy" id="37653"/>
    <lineage>
        <taxon>Eukaryota</taxon>
        <taxon>Metazoa</taxon>
        <taxon>Spiralia</taxon>
        <taxon>Lophotrochozoa</taxon>
        <taxon>Mollusca</taxon>
        <taxon>Cephalopoda</taxon>
        <taxon>Coleoidea</taxon>
        <taxon>Octopodiformes</taxon>
        <taxon>Octopoda</taxon>
        <taxon>Incirrata</taxon>
        <taxon>Octopodidae</taxon>
        <taxon>Octopus</taxon>
    </lineage>
</organism>
<dbReference type="STRING" id="37653.A0A0L8GD66"/>
<accession>A0A0L8GD66</accession>
<dbReference type="AlphaFoldDB" id="A0A0L8GD66"/>
<gene>
    <name evidence="1" type="ORF">OCBIM_22035442mg</name>
</gene>